<evidence type="ECO:0000259" key="6">
    <source>
        <dbReference type="Pfam" id="PF04932"/>
    </source>
</evidence>
<keyword evidence="3 5" id="KW-1133">Transmembrane helix</keyword>
<feature type="transmembrane region" description="Helical" evidence="5">
    <location>
        <begin position="51"/>
        <end position="71"/>
    </location>
</feature>
<dbReference type="InterPro" id="IPR051533">
    <property type="entry name" value="WaaL-like"/>
</dbReference>
<feature type="domain" description="O-antigen ligase-related" evidence="6">
    <location>
        <begin position="180"/>
        <end position="322"/>
    </location>
</feature>
<dbReference type="PANTHER" id="PTHR37422:SF13">
    <property type="entry name" value="LIPOPOLYSACCHARIDE BIOSYNTHESIS PROTEIN PA4999-RELATED"/>
    <property type="match status" value="1"/>
</dbReference>
<keyword evidence="4 5" id="KW-0472">Membrane</keyword>
<dbReference type="EMBL" id="CP014230">
    <property type="protein sequence ID" value="AMD92086.1"/>
    <property type="molecule type" value="Genomic_DNA"/>
</dbReference>
<name>A0A109W5H0_9BACT</name>
<proteinExistence type="predicted"/>
<dbReference type="AlphaFoldDB" id="A0A109W5H0"/>
<protein>
    <recommendedName>
        <fullName evidence="6">O-antigen ligase-related domain-containing protein</fullName>
    </recommendedName>
</protein>
<keyword evidence="2 5" id="KW-0812">Transmembrane</keyword>
<evidence type="ECO:0000256" key="1">
    <source>
        <dbReference type="ARBA" id="ARBA00004141"/>
    </source>
</evidence>
<evidence type="ECO:0000313" key="8">
    <source>
        <dbReference type="Proteomes" id="UP000063964"/>
    </source>
</evidence>
<feature type="transmembrane region" description="Helical" evidence="5">
    <location>
        <begin position="150"/>
        <end position="174"/>
    </location>
</feature>
<dbReference type="STRING" id="888061.AXF15_02505"/>
<feature type="transmembrane region" description="Helical" evidence="5">
    <location>
        <begin position="314"/>
        <end position="333"/>
    </location>
</feature>
<dbReference type="InterPro" id="IPR007016">
    <property type="entry name" value="O-antigen_ligase-rel_domated"/>
</dbReference>
<evidence type="ECO:0000256" key="5">
    <source>
        <dbReference type="SAM" id="Phobius"/>
    </source>
</evidence>
<feature type="transmembrane region" description="Helical" evidence="5">
    <location>
        <begin position="364"/>
        <end position="381"/>
    </location>
</feature>
<dbReference type="Proteomes" id="UP000063964">
    <property type="component" value="Chromosome"/>
</dbReference>
<accession>A0A109W5H0</accession>
<feature type="transmembrane region" description="Helical" evidence="5">
    <location>
        <begin position="212"/>
        <end position="232"/>
    </location>
</feature>
<feature type="transmembrane region" description="Helical" evidence="5">
    <location>
        <begin position="12"/>
        <end position="39"/>
    </location>
</feature>
<comment type="subcellular location">
    <subcellularLocation>
        <location evidence="1">Membrane</location>
        <topology evidence="1">Multi-pass membrane protein</topology>
    </subcellularLocation>
</comment>
<organism evidence="7 8">
    <name type="scientific">Desulfomicrobium orale DSM 12838</name>
    <dbReference type="NCBI Taxonomy" id="888061"/>
    <lineage>
        <taxon>Bacteria</taxon>
        <taxon>Pseudomonadati</taxon>
        <taxon>Thermodesulfobacteriota</taxon>
        <taxon>Desulfovibrionia</taxon>
        <taxon>Desulfovibrionales</taxon>
        <taxon>Desulfomicrobiaceae</taxon>
        <taxon>Desulfomicrobium</taxon>
    </lineage>
</organism>
<evidence type="ECO:0000313" key="7">
    <source>
        <dbReference type="EMBL" id="AMD92086.1"/>
    </source>
</evidence>
<gene>
    <name evidence="7" type="ORF">AXF15_02505</name>
</gene>
<evidence type="ECO:0000256" key="4">
    <source>
        <dbReference type="ARBA" id="ARBA00023136"/>
    </source>
</evidence>
<feature type="transmembrane region" description="Helical" evidence="5">
    <location>
        <begin position="340"/>
        <end position="358"/>
    </location>
</feature>
<sequence>MENGVTALTGIFFLLLCLAPASMDGLFLAVPAVIFYLLWKEKRIASFFLDPPLLGLLAFIVLALLNVLLGAGDYSKAVKLGRWIPPFLLGKFFVWKCPARLAPALLYGAGFIATLFAGAAILYALGLDSMGDASITLDDPELTFKNLSRAALYAGLAAFILFCHFLEAPSLWYANLPPTLFLAGVLILAGRRATFSGFLACSALLLAARRKFVLLGLGLAVAVGGIIVLNQADRFNIAPEHLATHQGVTERQSVWYAAWKIFQEHPVLGAGVGTFREKSDPFVQEWFARHPQHQRHEILSEPHNVILHTLAENGLTGTLLLLLAFAGAGVAVWKARDATPGALCLCGCLGLVFVHIQLQVHTVTNVAVLIFLLLGMARGLVPTPEQPS</sequence>
<feature type="transmembrane region" description="Helical" evidence="5">
    <location>
        <begin position="104"/>
        <end position="125"/>
    </location>
</feature>
<reference evidence="8" key="1">
    <citation type="submission" date="2016-02" db="EMBL/GenBank/DDBJ databases">
        <authorList>
            <person name="Holder M.E."/>
            <person name="Ajami N.J."/>
            <person name="Petrosino J.F."/>
        </authorList>
    </citation>
    <scope>NUCLEOTIDE SEQUENCE [LARGE SCALE GENOMIC DNA]</scope>
    <source>
        <strain evidence="8">DSM 12838</strain>
    </source>
</reference>
<dbReference type="Pfam" id="PF04932">
    <property type="entry name" value="Wzy_C"/>
    <property type="match status" value="1"/>
</dbReference>
<dbReference type="GO" id="GO:0016020">
    <property type="term" value="C:membrane"/>
    <property type="evidence" value="ECO:0007669"/>
    <property type="project" value="UniProtKB-SubCell"/>
</dbReference>
<evidence type="ECO:0000256" key="2">
    <source>
        <dbReference type="ARBA" id="ARBA00022692"/>
    </source>
</evidence>
<dbReference type="PANTHER" id="PTHR37422">
    <property type="entry name" value="TEICHURONIC ACID BIOSYNTHESIS PROTEIN TUAE"/>
    <property type="match status" value="1"/>
</dbReference>
<keyword evidence="8" id="KW-1185">Reference proteome</keyword>
<evidence type="ECO:0000256" key="3">
    <source>
        <dbReference type="ARBA" id="ARBA00022989"/>
    </source>
</evidence>
<dbReference type="KEGG" id="doa:AXF15_02505"/>